<dbReference type="EMBL" id="AVPH01000212">
    <property type="protein sequence ID" value="ERE07239.1"/>
    <property type="molecule type" value="Genomic_DNA"/>
</dbReference>
<feature type="transmembrane region" description="Helical" evidence="1">
    <location>
        <begin position="84"/>
        <end position="104"/>
    </location>
</feature>
<feature type="transmembrane region" description="Helical" evidence="1">
    <location>
        <begin position="47"/>
        <end position="72"/>
    </location>
</feature>
<name>A0ABN0N7I9_9NEIS</name>
<gene>
    <name evidence="2" type="ORF">O166_06840</name>
</gene>
<keyword evidence="1" id="KW-1133">Transmembrane helix</keyword>
<keyword evidence="1" id="KW-0472">Membrane</keyword>
<organism evidence="2 3">
    <name type="scientific">Pseudogulbenkiania ferrooxidans EGD-HP2</name>
    <dbReference type="NCBI Taxonomy" id="1388764"/>
    <lineage>
        <taxon>Bacteria</taxon>
        <taxon>Pseudomonadati</taxon>
        <taxon>Pseudomonadota</taxon>
        <taxon>Betaproteobacteria</taxon>
        <taxon>Neisseriales</taxon>
        <taxon>Chromobacteriaceae</taxon>
        <taxon>Pseudogulbenkiania</taxon>
    </lineage>
</organism>
<evidence type="ECO:0000313" key="3">
    <source>
        <dbReference type="Proteomes" id="UP000016426"/>
    </source>
</evidence>
<dbReference type="Proteomes" id="UP000016426">
    <property type="component" value="Unassembled WGS sequence"/>
</dbReference>
<keyword evidence="1" id="KW-0812">Transmembrane</keyword>
<evidence type="ECO:0000256" key="1">
    <source>
        <dbReference type="SAM" id="Phobius"/>
    </source>
</evidence>
<keyword evidence="3" id="KW-1185">Reference proteome</keyword>
<proteinExistence type="predicted"/>
<evidence type="ECO:0000313" key="2">
    <source>
        <dbReference type="EMBL" id="ERE07239.1"/>
    </source>
</evidence>
<accession>A0ABN0N7I9</accession>
<sequence length="128" mass="14121">MGARAVRQPHALQRQRRLGRRQLAVWRAERRRRGVIHPRLRLQQDGALLLAGVLLAQQQFALALLAAVFLRVGDQLALTALRRLALAAAGAFLLALAFLLLPPLELPFGLALRLQLRLGQAAHAIPLD</sequence>
<protein>
    <submittedName>
        <fullName evidence="2">Uncharacterized protein</fullName>
    </submittedName>
</protein>
<reference evidence="2 3" key="1">
    <citation type="journal article" date="2013" name="Genome Announc.">
        <title>Genome Sequence of the Pigment-Producing Bacterium Pseudogulbenkiania ferrooxidans, Isolated from Loktak Lake.</title>
        <authorList>
            <person name="Puranik S."/>
            <person name="Talkal R."/>
            <person name="Qureshi A."/>
            <person name="Khardenavis A."/>
            <person name="Kapley A."/>
            <person name="Purohit H.J."/>
        </authorList>
    </citation>
    <scope>NUCLEOTIDE SEQUENCE [LARGE SCALE GENOMIC DNA]</scope>
    <source>
        <strain evidence="2 3">EGD-HP2</strain>
    </source>
</reference>
<comment type="caution">
    <text evidence="2">The sequence shown here is derived from an EMBL/GenBank/DDBJ whole genome shotgun (WGS) entry which is preliminary data.</text>
</comment>